<feature type="compositionally biased region" description="Low complexity" evidence="1">
    <location>
        <begin position="76"/>
        <end position="101"/>
    </location>
</feature>
<accession>A0A7U4SUR2</accession>
<dbReference type="SUPFAM" id="SSF47336">
    <property type="entry name" value="ACP-like"/>
    <property type="match status" value="1"/>
</dbReference>
<protein>
    <submittedName>
        <fullName evidence="2">Acyl carrier protein</fullName>
    </submittedName>
</protein>
<name>A0A7U4SUR2_9BURK</name>
<feature type="region of interest" description="Disordered" evidence="1">
    <location>
        <begin position="69"/>
        <end position="117"/>
    </location>
</feature>
<dbReference type="Gene3D" id="1.10.1200.10">
    <property type="entry name" value="ACP-like"/>
    <property type="match status" value="1"/>
</dbReference>
<evidence type="ECO:0000256" key="1">
    <source>
        <dbReference type="SAM" id="MobiDB-lite"/>
    </source>
</evidence>
<evidence type="ECO:0000313" key="3">
    <source>
        <dbReference type="Proteomes" id="UP000594943"/>
    </source>
</evidence>
<accession>A0A7T2X259</accession>
<reference evidence="2 3" key="1">
    <citation type="submission" date="2020-12" db="EMBL/GenBank/DDBJ databases">
        <title>FDA dAtabase for Regulatory Grade micrObial Sequences (FDA-ARGOS): Supporting development and validation of Infectious Disease Dx tests.</title>
        <authorList>
            <person name="Nelson B."/>
            <person name="Plummer A."/>
            <person name="Tallon L."/>
            <person name="Sadzewicz L."/>
            <person name="Zhao X."/>
            <person name="Boylan J."/>
            <person name="Ott S."/>
            <person name="Bowen H."/>
            <person name="Vavikolanu K."/>
            <person name="Mehta A."/>
            <person name="Aluvathingal J."/>
            <person name="Nadendla S."/>
            <person name="Myers T."/>
            <person name="Yan Y."/>
            <person name="Sichtig H."/>
        </authorList>
    </citation>
    <scope>NUCLEOTIDE SEQUENCE [LARGE SCALE GENOMIC DNA]</scope>
    <source>
        <strain evidence="2 3">FDAARGOS_899</strain>
    </source>
</reference>
<proteinExistence type="predicted"/>
<dbReference type="EMBL" id="CP065687">
    <property type="protein sequence ID" value="QPS48027.1"/>
    <property type="molecule type" value="Genomic_DNA"/>
</dbReference>
<feature type="compositionally biased region" description="Basic residues" evidence="1">
    <location>
        <begin position="102"/>
        <end position="117"/>
    </location>
</feature>
<organism evidence="2 3">
    <name type="scientific">Burkholderia humptydooensis</name>
    <dbReference type="NCBI Taxonomy" id="430531"/>
    <lineage>
        <taxon>Bacteria</taxon>
        <taxon>Pseudomonadati</taxon>
        <taxon>Pseudomonadota</taxon>
        <taxon>Betaproteobacteria</taxon>
        <taxon>Burkholderiales</taxon>
        <taxon>Burkholderiaceae</taxon>
        <taxon>Burkholderia</taxon>
        <taxon>pseudomallei group</taxon>
    </lineage>
</organism>
<dbReference type="AlphaFoldDB" id="A0A7U4SUR2"/>
<dbReference type="Proteomes" id="UP000594943">
    <property type="component" value="Chromosome 2"/>
</dbReference>
<dbReference type="InterPro" id="IPR036736">
    <property type="entry name" value="ACP-like_sf"/>
</dbReference>
<dbReference type="KEGG" id="bhg:I6G56_30950"/>
<evidence type="ECO:0000313" key="2">
    <source>
        <dbReference type="EMBL" id="QPS48027.1"/>
    </source>
</evidence>
<gene>
    <name evidence="2" type="ORF">I6G56_30950</name>
</gene>
<sequence length="117" mass="12410">MSALGSRIFTSAPFGPGVSMQNLAEWSSLAHVQLLGRVAAGLGVDIDIEEAYRLDSFERLLQYIERQRWPGGGAPAASATSSAASRRAAASCSRRSAGSISRRSRRKSAAKRGTRAS</sequence>